<dbReference type="Pfam" id="PF21012">
    <property type="entry name" value="DUF6850"/>
    <property type="match status" value="1"/>
</dbReference>
<evidence type="ECO:0000259" key="1">
    <source>
        <dbReference type="Pfam" id="PF21012"/>
    </source>
</evidence>
<evidence type="ECO:0000313" key="3">
    <source>
        <dbReference type="Proteomes" id="UP001324270"/>
    </source>
</evidence>
<dbReference type="EMBL" id="JAYKBV010000012">
    <property type="protein sequence ID" value="MEB3040888.1"/>
    <property type="molecule type" value="Genomic_DNA"/>
</dbReference>
<dbReference type="Proteomes" id="UP001324270">
    <property type="component" value="Unassembled WGS sequence"/>
</dbReference>
<sequence>MKRFLLPLCMLFTPILYGQIAPDTDMFAKMYTIYEQTPIFLTEIPVKNFTLSSVYLNHQEGNLRLGQQPKEQTDFGLQSYGFYKHKEIRFLGRLNMQRIYQRNKAWNLSEAEVQANGLMPDPHYFAVSRPAPWVNQQYNIFGGVSLPLYQQVWSLSLSTHINYEEKFRETYDPRPKTSHNELYFAAQTALRIFPKHKIALSGEYGFNKMVDKMKFADENGQKPLNLTKYNRWQLGYGNFQLSSSSNNKRKNDYYGFALGYHYTGLQHKFLVEGSYRNTLTHTFLNANDSESDLDIIARLYEDTFMAKAHYLNQLKEDQVLSLSIIASQREASNRLVMRQGRSYRSYQEDITFSANLLKNIGTTTRELAFEAVYQGAYQKDIIAKTLTDHSTLALSLLWAKEYEVDTFLVRPTVKGTVIFPLYNRLINQNTDYHKPYSESDYAARTLRLFYEEVVYPDHEFFHTTRYQLSLGTDLKKRLSKQTLLIAGIHSTYTTSFKGRDRYGAAISISLLK</sequence>
<dbReference type="InterPro" id="IPR049236">
    <property type="entry name" value="DUF6850"/>
</dbReference>
<organism evidence="2 3">
    <name type="scientific">Capnocytophaga gingivalis</name>
    <dbReference type="NCBI Taxonomy" id="1017"/>
    <lineage>
        <taxon>Bacteria</taxon>
        <taxon>Pseudomonadati</taxon>
        <taxon>Bacteroidota</taxon>
        <taxon>Flavobacteriia</taxon>
        <taxon>Flavobacteriales</taxon>
        <taxon>Flavobacteriaceae</taxon>
        <taxon>Capnocytophaga</taxon>
    </lineage>
</organism>
<evidence type="ECO:0000313" key="2">
    <source>
        <dbReference type="EMBL" id="MEB3040888.1"/>
    </source>
</evidence>
<gene>
    <name evidence="2" type="ORF">VJJ49_09350</name>
</gene>
<feature type="domain" description="DUF6850" evidence="1">
    <location>
        <begin position="38"/>
        <end position="510"/>
    </location>
</feature>
<proteinExistence type="predicted"/>
<reference evidence="2 3" key="1">
    <citation type="submission" date="2023-12" db="EMBL/GenBank/DDBJ databases">
        <title>Genomic sequences of Capnocytophaga and Parvimonas strains.</title>
        <authorList>
            <person name="Watt R.M."/>
            <person name="Wang M."/>
            <person name="Yang T."/>
            <person name="Tong W.M."/>
        </authorList>
    </citation>
    <scope>NUCLEOTIDE SEQUENCE [LARGE SCALE GENOMIC DNA]</scope>
    <source>
        <strain evidence="2 3">CCUG 13156</strain>
    </source>
</reference>
<keyword evidence="3" id="KW-1185">Reference proteome</keyword>
<accession>A0ABU5YAC1</accession>
<name>A0ABU5YAC1_9FLAO</name>
<dbReference type="RefSeq" id="WP_323979713.1">
    <property type="nucleotide sequence ID" value="NZ_JAYKBV010000012.1"/>
</dbReference>
<comment type="caution">
    <text evidence="2">The sequence shown here is derived from an EMBL/GenBank/DDBJ whole genome shotgun (WGS) entry which is preliminary data.</text>
</comment>
<protein>
    <recommendedName>
        <fullName evidence="1">DUF6850 domain-containing protein</fullName>
    </recommendedName>
</protein>